<dbReference type="InterPro" id="IPR050960">
    <property type="entry name" value="AB_hydrolase_4_sf"/>
</dbReference>
<dbReference type="PROSITE" id="PS01133">
    <property type="entry name" value="UPF0017"/>
    <property type="match status" value="1"/>
</dbReference>
<dbReference type="PANTHER" id="PTHR10794:SF94">
    <property type="entry name" value="ESTERASE YHET-RELATED"/>
    <property type="match status" value="1"/>
</dbReference>
<accession>A0A4Q0P6U6</accession>
<evidence type="ECO:0000256" key="3">
    <source>
        <dbReference type="ARBA" id="ARBA00022801"/>
    </source>
</evidence>
<protein>
    <recommendedName>
        <fullName evidence="5">AB hydrolase-1 domain-containing protein</fullName>
    </recommendedName>
</protein>
<dbReference type="GO" id="GO:0034338">
    <property type="term" value="F:short-chain carboxylesterase activity"/>
    <property type="evidence" value="ECO:0007669"/>
    <property type="project" value="TreeGrafter"/>
</dbReference>
<evidence type="ECO:0000256" key="2">
    <source>
        <dbReference type="ARBA" id="ARBA00022487"/>
    </source>
</evidence>
<dbReference type="InterPro" id="IPR000952">
    <property type="entry name" value="AB_hydrolase_4_CS"/>
</dbReference>
<feature type="active site" description="Charge relay system" evidence="4">
    <location>
        <position position="269"/>
    </location>
</feature>
<dbReference type="OrthoDB" id="332676at2"/>
<dbReference type="Pfam" id="PF00561">
    <property type="entry name" value="Abhydrolase_1"/>
    <property type="match status" value="1"/>
</dbReference>
<evidence type="ECO:0000256" key="1">
    <source>
        <dbReference type="ARBA" id="ARBA00010884"/>
    </source>
</evidence>
<keyword evidence="7" id="KW-1185">Reference proteome</keyword>
<evidence type="ECO:0000313" key="7">
    <source>
        <dbReference type="Proteomes" id="UP000289238"/>
    </source>
</evidence>
<dbReference type="GO" id="GO:0047372">
    <property type="term" value="F:monoacylglycerol lipase activity"/>
    <property type="evidence" value="ECO:0007669"/>
    <property type="project" value="TreeGrafter"/>
</dbReference>
<dbReference type="AlphaFoldDB" id="A0A4Q0P6U6"/>
<feature type="active site" description="Charge relay system" evidence="4">
    <location>
        <position position="298"/>
    </location>
</feature>
<dbReference type="InterPro" id="IPR029058">
    <property type="entry name" value="AB_hydrolase_fold"/>
</dbReference>
<reference evidence="6 7" key="1">
    <citation type="submission" date="2018-07" db="EMBL/GenBank/DDBJ databases">
        <title>Leeuwenhoekiella genomics.</title>
        <authorList>
            <person name="Tahon G."/>
            <person name="Willems A."/>
        </authorList>
    </citation>
    <scope>NUCLEOTIDE SEQUENCE [LARGE SCALE GENOMIC DNA]</scope>
    <source>
        <strain evidence="6 7">LMG 22550</strain>
    </source>
</reference>
<evidence type="ECO:0000259" key="5">
    <source>
        <dbReference type="Pfam" id="PF00561"/>
    </source>
</evidence>
<dbReference type="Gene3D" id="3.40.50.1820">
    <property type="entry name" value="alpha/beta hydrolase"/>
    <property type="match status" value="1"/>
</dbReference>
<comment type="caution">
    <text evidence="6">The sequence shown here is derived from an EMBL/GenBank/DDBJ whole genome shotgun (WGS) entry which is preliminary data.</text>
</comment>
<gene>
    <name evidence="6" type="ORF">DSM00_2216</name>
</gene>
<dbReference type="PANTHER" id="PTHR10794">
    <property type="entry name" value="ABHYDROLASE DOMAIN-CONTAINING PROTEIN"/>
    <property type="match status" value="1"/>
</dbReference>
<organism evidence="6 7">
    <name type="scientific">Leeuwenhoekiella aequorea</name>
    <dbReference type="NCBI Taxonomy" id="283736"/>
    <lineage>
        <taxon>Bacteria</taxon>
        <taxon>Pseudomonadati</taxon>
        <taxon>Bacteroidota</taxon>
        <taxon>Flavobacteriia</taxon>
        <taxon>Flavobacteriales</taxon>
        <taxon>Flavobacteriaceae</taxon>
        <taxon>Leeuwenhoekiella</taxon>
    </lineage>
</organism>
<dbReference type="PIRSF" id="PIRSF005211">
    <property type="entry name" value="Ab_hydro_YheT"/>
    <property type="match status" value="1"/>
</dbReference>
<sequence>MPLIPSTYKPKGPFRNSHFNTIFAAKFRRVYGVKQKRERLVLSDEDFIDIDWSFPQNTKGNSKIVLLFHGLEGTAKRTYMLGTIKQLLDNGYLCAAVNLRSCSGEINSKLRSYHSGASEDVAEIISHINTKYNDSSLYLCGFSLGGNLILKYLGEERERPSNLAAAVAISTPVDLYDSLGALEKPGNWVYRWSFLKDLRAKYKMKLSHYPEHLTLDNYKKIRSLRLFDEYYTAPAHGFTDALDYYTKSSSRQFLKNIKLPVLLLNAKDDSFLNEKCYPIDLSANHEYLHLEMPERGGHVGFISGKGITYNEKRTVEFFNAQAHRNS</sequence>
<dbReference type="InterPro" id="IPR000073">
    <property type="entry name" value="AB_hydrolase_1"/>
</dbReference>
<evidence type="ECO:0000256" key="4">
    <source>
        <dbReference type="PIRSR" id="PIRSR005211-1"/>
    </source>
</evidence>
<dbReference type="SUPFAM" id="SSF53474">
    <property type="entry name" value="alpha/beta-Hydrolases"/>
    <property type="match status" value="1"/>
</dbReference>
<dbReference type="RefSeq" id="WP_128758045.1">
    <property type="nucleotide sequence ID" value="NZ_QOVM01000004.1"/>
</dbReference>
<proteinExistence type="inferred from homology"/>
<feature type="active site" description="Charge relay system" evidence="4">
    <location>
        <position position="143"/>
    </location>
</feature>
<dbReference type="InterPro" id="IPR012020">
    <property type="entry name" value="ABHD4"/>
</dbReference>
<evidence type="ECO:0000313" key="6">
    <source>
        <dbReference type="EMBL" id="RXG22151.1"/>
    </source>
</evidence>
<dbReference type="EMBL" id="QOVM01000004">
    <property type="protein sequence ID" value="RXG22151.1"/>
    <property type="molecule type" value="Genomic_DNA"/>
</dbReference>
<keyword evidence="2" id="KW-0719">Serine esterase</keyword>
<comment type="similarity">
    <text evidence="1">Belongs to the AB hydrolase superfamily. AB hydrolase 4 family.</text>
</comment>
<name>A0A4Q0P6U6_9FLAO</name>
<dbReference type="Proteomes" id="UP000289238">
    <property type="component" value="Unassembled WGS sequence"/>
</dbReference>
<keyword evidence="3" id="KW-0378">Hydrolase</keyword>
<feature type="domain" description="AB hydrolase-1" evidence="5">
    <location>
        <begin position="64"/>
        <end position="275"/>
    </location>
</feature>